<protein>
    <recommendedName>
        <fullName evidence="6">Mutator family transposase</fullName>
    </recommendedName>
</protein>
<dbReference type="Proteomes" id="UP000682403">
    <property type="component" value="Unassembled WGS sequence"/>
</dbReference>
<comment type="function">
    <text evidence="1 6">Required for the transposition of the insertion element.</text>
</comment>
<proteinExistence type="inferred from homology"/>
<comment type="similarity">
    <text evidence="2 6">Belongs to the transposase mutator family.</text>
</comment>
<dbReference type="Pfam" id="PF00872">
    <property type="entry name" value="Transposase_mut"/>
    <property type="match status" value="1"/>
</dbReference>
<reference evidence="7 10" key="1">
    <citation type="submission" date="2021-04" db="EMBL/GenBank/DDBJ databases">
        <title>Metabacillus sp. strain KIGAM252 whole genome sequence.</title>
        <authorList>
            <person name="Seo M.-J."/>
            <person name="Cho E.-S."/>
            <person name="Hwang C.Y."/>
            <person name="Yoon D.J."/>
        </authorList>
    </citation>
    <scope>NUCLEOTIDE SEQUENCE [LARGE SCALE GENOMIC DNA]</scope>
    <source>
        <strain evidence="7 10">KIGAM252</strain>
    </source>
</reference>
<comment type="caution">
    <text evidence="7">The sequence shown here is derived from an EMBL/GenBank/DDBJ whole genome shotgun (WGS) entry which is preliminary data.</text>
</comment>
<dbReference type="NCBIfam" id="NF033543">
    <property type="entry name" value="transpos_IS256"/>
    <property type="match status" value="1"/>
</dbReference>
<evidence type="ECO:0000256" key="3">
    <source>
        <dbReference type="ARBA" id="ARBA00022578"/>
    </source>
</evidence>
<dbReference type="InterPro" id="IPR001207">
    <property type="entry name" value="Transposase_mutator"/>
</dbReference>
<dbReference type="EMBL" id="JAGVRK010000001">
    <property type="protein sequence ID" value="MBS2968579.1"/>
    <property type="molecule type" value="Genomic_DNA"/>
</dbReference>
<evidence type="ECO:0000256" key="4">
    <source>
        <dbReference type="ARBA" id="ARBA00023125"/>
    </source>
</evidence>
<keyword evidence="3 6" id="KW-0815">Transposition</keyword>
<evidence type="ECO:0000256" key="5">
    <source>
        <dbReference type="ARBA" id="ARBA00023172"/>
    </source>
</evidence>
<gene>
    <name evidence="7" type="ORF">J9317_07390</name>
    <name evidence="8" type="ORF">J9317_07850</name>
    <name evidence="9" type="ORF">J9317_17285</name>
</gene>
<dbReference type="EMBL" id="JAGVRK010000001">
    <property type="protein sequence ID" value="MBS2968668.1"/>
    <property type="molecule type" value="Genomic_DNA"/>
</dbReference>
<evidence type="ECO:0000256" key="2">
    <source>
        <dbReference type="ARBA" id="ARBA00010961"/>
    </source>
</evidence>
<evidence type="ECO:0000256" key="1">
    <source>
        <dbReference type="ARBA" id="ARBA00002190"/>
    </source>
</evidence>
<evidence type="ECO:0000313" key="10">
    <source>
        <dbReference type="Proteomes" id="UP000682403"/>
    </source>
</evidence>
<keyword evidence="5 6" id="KW-0233">DNA recombination</keyword>
<name>A0ABS5LDB7_9BACI</name>
<dbReference type="EMBL" id="JAGVRK010000001">
    <property type="protein sequence ID" value="MBS2970502.1"/>
    <property type="molecule type" value="Genomic_DNA"/>
</dbReference>
<sequence length="393" mass="45574">MTQINLTLNVEDLKDHLMNSNLDAVVKSSLVLILNQMMETERDEHLNADAYERTSARTDYRNGYYDRDFLVSIGKINLKVPRTRNGEFSTSVFEKYQRADQALVLSMIEMVVNGVSTRKVTKIMEQLCGESVSKSLVSTITKKLDPIVNEWASRPLNVMYYKYVFVDALYIKVREHQRVVSKAVYVAVGVNSQLKREVIGLAVNHSESKEGWTQFFSYLKSRGFQSPKLMISDAHKGLKAAIQESFVGTSWQRCTFHFKKNLFDRMPKKQAEELKHALLRIFDATKPEDARALKEEFMQTYDGERGYETVLSLLDDGFEDAIQFMNEPLGFQKKLRTTNNLERLNSEIRRRERVIRIFPNTQSAFRLIGAVLMDYEKSLDPGERKYMYDEKEN</sequence>
<dbReference type="RefSeq" id="WP_211557504.1">
    <property type="nucleotide sequence ID" value="NZ_JAGVRK010000001.1"/>
</dbReference>
<evidence type="ECO:0000256" key="6">
    <source>
        <dbReference type="RuleBase" id="RU365089"/>
    </source>
</evidence>
<evidence type="ECO:0000313" key="9">
    <source>
        <dbReference type="EMBL" id="MBS2970502.1"/>
    </source>
</evidence>
<dbReference type="PANTHER" id="PTHR33217:SF7">
    <property type="entry name" value="TRANSPOSASE FOR INSERTION SEQUENCE ELEMENT IS1081"/>
    <property type="match status" value="1"/>
</dbReference>
<keyword evidence="10" id="KW-1185">Reference proteome</keyword>
<organism evidence="7 10">
    <name type="scientific">Metabacillus flavus</name>
    <dbReference type="NCBI Taxonomy" id="2823519"/>
    <lineage>
        <taxon>Bacteria</taxon>
        <taxon>Bacillati</taxon>
        <taxon>Bacillota</taxon>
        <taxon>Bacilli</taxon>
        <taxon>Bacillales</taxon>
        <taxon>Bacillaceae</taxon>
        <taxon>Metabacillus</taxon>
    </lineage>
</organism>
<evidence type="ECO:0000313" key="7">
    <source>
        <dbReference type="EMBL" id="MBS2968579.1"/>
    </source>
</evidence>
<dbReference type="PANTHER" id="PTHR33217">
    <property type="entry name" value="TRANSPOSASE FOR INSERTION SEQUENCE ELEMENT IS1081"/>
    <property type="match status" value="1"/>
</dbReference>
<keyword evidence="4 6" id="KW-0238">DNA-binding</keyword>
<keyword evidence="6" id="KW-0814">Transposable element</keyword>
<accession>A0ABS5LDB7</accession>
<evidence type="ECO:0000313" key="8">
    <source>
        <dbReference type="EMBL" id="MBS2968668.1"/>
    </source>
</evidence>